<dbReference type="GO" id="GO:0006281">
    <property type="term" value="P:DNA repair"/>
    <property type="evidence" value="ECO:0007669"/>
    <property type="project" value="UniProtKB-KW"/>
</dbReference>
<protein>
    <recommendedName>
        <fullName evidence="3">methylated-DNA--[protein]-cysteine S-methyltransferase</fullName>
        <ecNumber evidence="3">2.1.1.63</ecNumber>
    </recommendedName>
</protein>
<evidence type="ECO:0000313" key="11">
    <source>
        <dbReference type="EMBL" id="KRG21932.1"/>
    </source>
</evidence>
<evidence type="ECO:0000256" key="2">
    <source>
        <dbReference type="ARBA" id="ARBA00008711"/>
    </source>
</evidence>
<reference evidence="11" key="1">
    <citation type="submission" date="2015-09" db="EMBL/GenBank/DDBJ databases">
        <title>Draft Genome Sequences of Two Novel Amoeba-resistant Intranuclear Bacteria, Candidatus Berkiella cookevillensis and Candidatus Berkiella aquae.</title>
        <authorList>
            <person name="Mehari Y.T."/>
            <person name="Arivett B.A."/>
            <person name="Farone A.L."/>
            <person name="Gunderson J.H."/>
            <person name="Farone M.B."/>
        </authorList>
    </citation>
    <scope>NUCLEOTIDE SEQUENCE [LARGE SCALE GENOMIC DNA]</scope>
    <source>
        <strain evidence="11">HT99</strain>
    </source>
</reference>
<dbReference type="EMBL" id="LKAJ02000001">
    <property type="protein sequence ID" value="MCS5710376.1"/>
    <property type="molecule type" value="Genomic_DNA"/>
</dbReference>
<keyword evidence="6" id="KW-0227">DNA damage</keyword>
<comment type="catalytic activity">
    <reaction evidence="8">
        <text>a 6-O-methyl-2'-deoxyguanosine in DNA + L-cysteinyl-[protein] = S-methyl-L-cysteinyl-[protein] + a 2'-deoxyguanosine in DNA</text>
        <dbReference type="Rhea" id="RHEA:24000"/>
        <dbReference type="Rhea" id="RHEA-COMP:10131"/>
        <dbReference type="Rhea" id="RHEA-COMP:10132"/>
        <dbReference type="Rhea" id="RHEA-COMP:11367"/>
        <dbReference type="Rhea" id="RHEA-COMP:11368"/>
        <dbReference type="ChEBI" id="CHEBI:29950"/>
        <dbReference type="ChEBI" id="CHEBI:82612"/>
        <dbReference type="ChEBI" id="CHEBI:85445"/>
        <dbReference type="ChEBI" id="CHEBI:85448"/>
        <dbReference type="EC" id="2.1.1.63"/>
    </reaction>
</comment>
<dbReference type="PANTHER" id="PTHR10815">
    <property type="entry name" value="METHYLATED-DNA--PROTEIN-CYSTEINE METHYLTRANSFERASE"/>
    <property type="match status" value="1"/>
</dbReference>
<dbReference type="FunFam" id="1.10.10.10:FF:000214">
    <property type="entry name" value="Methylated-DNA--protein-cysteine methyltransferase"/>
    <property type="match status" value="1"/>
</dbReference>
<gene>
    <name evidence="11" type="primary">ogt_2</name>
    <name evidence="12" type="ORF">HT99x_002960</name>
    <name evidence="11" type="ORF">HT99x_01126</name>
</gene>
<dbReference type="SUPFAM" id="SSF53155">
    <property type="entry name" value="Methylated DNA-protein cysteine methyltransferase domain"/>
    <property type="match status" value="1"/>
</dbReference>
<dbReference type="EMBL" id="LKAJ01000003">
    <property type="protein sequence ID" value="KRG21932.1"/>
    <property type="molecule type" value="Genomic_DNA"/>
</dbReference>
<dbReference type="Pfam" id="PF01035">
    <property type="entry name" value="DNA_binding_1"/>
    <property type="match status" value="1"/>
</dbReference>
<dbReference type="RefSeq" id="WP_075065750.1">
    <property type="nucleotide sequence ID" value="NZ_LKAJ02000001.1"/>
</dbReference>
<evidence type="ECO:0000256" key="8">
    <source>
        <dbReference type="ARBA" id="ARBA00049348"/>
    </source>
</evidence>
<dbReference type="PROSITE" id="PS00374">
    <property type="entry name" value="MGMT"/>
    <property type="match status" value="1"/>
</dbReference>
<evidence type="ECO:0000313" key="12">
    <source>
        <dbReference type="EMBL" id="MCS5710376.1"/>
    </source>
</evidence>
<dbReference type="GO" id="GO:0003908">
    <property type="term" value="F:methylated-DNA-[protein]-cysteine S-methyltransferase activity"/>
    <property type="evidence" value="ECO:0007669"/>
    <property type="project" value="UniProtKB-EC"/>
</dbReference>
<dbReference type="AlphaFoldDB" id="A0A0Q9YMF1"/>
<dbReference type="InterPro" id="IPR036388">
    <property type="entry name" value="WH-like_DNA-bd_sf"/>
</dbReference>
<dbReference type="Proteomes" id="UP000051497">
    <property type="component" value="Unassembled WGS sequence"/>
</dbReference>
<evidence type="ECO:0000256" key="4">
    <source>
        <dbReference type="ARBA" id="ARBA00022603"/>
    </source>
</evidence>
<evidence type="ECO:0000256" key="3">
    <source>
        <dbReference type="ARBA" id="ARBA00011918"/>
    </source>
</evidence>
<reference evidence="12" key="3">
    <citation type="submission" date="2021-06" db="EMBL/GenBank/DDBJ databases">
        <title>Genomic Description and Analysis of Intracellular Bacteria, Candidatus Berkiella cookevillensis and Candidatus Berkiella aquae.</title>
        <authorList>
            <person name="Kidane D.T."/>
            <person name="Mehari Y.T."/>
            <person name="Rice F.C."/>
            <person name="Arivett B.A."/>
            <person name="Farone A.L."/>
            <person name="Berk S.G."/>
            <person name="Farone M.B."/>
        </authorList>
    </citation>
    <scope>NUCLEOTIDE SEQUENCE</scope>
    <source>
        <strain evidence="12">HT99</strain>
    </source>
</reference>
<comment type="caution">
    <text evidence="11">The sequence shown here is derived from an EMBL/GenBank/DDBJ whole genome shotgun (WGS) entry which is preliminary data.</text>
</comment>
<evidence type="ECO:0000256" key="7">
    <source>
        <dbReference type="ARBA" id="ARBA00023204"/>
    </source>
</evidence>
<comment type="similarity">
    <text evidence="2">Belongs to the MGMT family.</text>
</comment>
<dbReference type="STRING" id="295108.HT99x_01126"/>
<dbReference type="InterPro" id="IPR008332">
    <property type="entry name" value="MethylG_MeTrfase_N"/>
</dbReference>
<dbReference type="CDD" id="cd06445">
    <property type="entry name" value="ATase"/>
    <property type="match status" value="1"/>
</dbReference>
<keyword evidence="7" id="KW-0234">DNA repair</keyword>
<evidence type="ECO:0000256" key="1">
    <source>
        <dbReference type="ARBA" id="ARBA00001286"/>
    </source>
</evidence>
<dbReference type="InterPro" id="IPR036217">
    <property type="entry name" value="MethylDNA_cys_MeTrfase_DNAb"/>
</dbReference>
<keyword evidence="4 11" id="KW-0489">Methyltransferase</keyword>
<evidence type="ECO:0000259" key="9">
    <source>
        <dbReference type="Pfam" id="PF01035"/>
    </source>
</evidence>
<proteinExistence type="inferred from homology"/>
<dbReference type="PATRIC" id="fig|1590043.3.peg.1138"/>
<dbReference type="Gene3D" id="3.30.160.70">
    <property type="entry name" value="Methylated DNA-protein cysteine methyltransferase domain"/>
    <property type="match status" value="1"/>
</dbReference>
<feature type="domain" description="Methylated-DNA-[protein]-cysteine S-methyltransferase DNA binding" evidence="9">
    <location>
        <begin position="111"/>
        <end position="189"/>
    </location>
</feature>
<evidence type="ECO:0000313" key="13">
    <source>
        <dbReference type="Proteomes" id="UP000051497"/>
    </source>
</evidence>
<dbReference type="Pfam" id="PF02870">
    <property type="entry name" value="Methyltransf_1N"/>
    <property type="match status" value="1"/>
</dbReference>
<keyword evidence="5 11" id="KW-0808">Transferase</keyword>
<dbReference type="OrthoDB" id="9802228at2"/>
<dbReference type="NCBIfam" id="TIGR00589">
    <property type="entry name" value="ogt"/>
    <property type="match status" value="1"/>
</dbReference>
<organism evidence="11">
    <name type="scientific">Candidatus Berkiella aquae</name>
    <dbReference type="NCBI Taxonomy" id="295108"/>
    <lineage>
        <taxon>Bacteria</taxon>
        <taxon>Pseudomonadati</taxon>
        <taxon>Pseudomonadota</taxon>
        <taxon>Gammaproteobacteria</taxon>
        <taxon>Candidatus Berkiellales</taxon>
        <taxon>Candidatus Berkiellaceae</taxon>
        <taxon>Candidatus Berkiella</taxon>
    </lineage>
</organism>
<evidence type="ECO:0000259" key="10">
    <source>
        <dbReference type="Pfam" id="PF02870"/>
    </source>
</evidence>
<dbReference type="PANTHER" id="PTHR10815:SF5">
    <property type="entry name" value="METHYLATED-DNA--PROTEIN-CYSTEINE METHYLTRANSFERASE"/>
    <property type="match status" value="1"/>
</dbReference>
<keyword evidence="13" id="KW-1185">Reference proteome</keyword>
<evidence type="ECO:0000256" key="5">
    <source>
        <dbReference type="ARBA" id="ARBA00022679"/>
    </source>
</evidence>
<evidence type="ECO:0000256" key="6">
    <source>
        <dbReference type="ARBA" id="ARBA00022763"/>
    </source>
</evidence>
<dbReference type="Gene3D" id="1.10.10.10">
    <property type="entry name" value="Winged helix-like DNA-binding domain superfamily/Winged helix DNA-binding domain"/>
    <property type="match status" value="1"/>
</dbReference>
<dbReference type="GO" id="GO:0032259">
    <property type="term" value="P:methylation"/>
    <property type="evidence" value="ECO:0007669"/>
    <property type="project" value="UniProtKB-KW"/>
</dbReference>
<comment type="catalytic activity">
    <reaction evidence="1">
        <text>a 4-O-methyl-thymidine in DNA + L-cysteinyl-[protein] = a thymidine in DNA + S-methyl-L-cysteinyl-[protein]</text>
        <dbReference type="Rhea" id="RHEA:53428"/>
        <dbReference type="Rhea" id="RHEA-COMP:10131"/>
        <dbReference type="Rhea" id="RHEA-COMP:10132"/>
        <dbReference type="Rhea" id="RHEA-COMP:13555"/>
        <dbReference type="Rhea" id="RHEA-COMP:13556"/>
        <dbReference type="ChEBI" id="CHEBI:29950"/>
        <dbReference type="ChEBI" id="CHEBI:82612"/>
        <dbReference type="ChEBI" id="CHEBI:137386"/>
        <dbReference type="ChEBI" id="CHEBI:137387"/>
        <dbReference type="EC" id="2.1.1.63"/>
    </reaction>
</comment>
<dbReference type="SUPFAM" id="SSF46767">
    <property type="entry name" value="Methylated DNA-protein cysteine methyltransferase, C-terminal domain"/>
    <property type="match status" value="1"/>
</dbReference>
<feature type="domain" description="Methylguanine DNA methyltransferase ribonuclease-like" evidence="10">
    <location>
        <begin position="31"/>
        <end position="105"/>
    </location>
</feature>
<dbReference type="InterPro" id="IPR036631">
    <property type="entry name" value="MGMT_N_sf"/>
</dbReference>
<dbReference type="InterPro" id="IPR014048">
    <property type="entry name" value="MethylDNA_cys_MeTrfase_DNA-bd"/>
</dbReference>
<dbReference type="EC" id="2.1.1.63" evidence="3"/>
<dbReference type="InterPro" id="IPR001497">
    <property type="entry name" value="MethylDNA_cys_MeTrfase_AS"/>
</dbReference>
<accession>A0A0Q9YMF1</accession>
<sequence length="191" mass="21299">MTKKSLNDFKLVLSGIMDNAANESANILHAAWIETPLGPMLAIANEKSLFLLEFADWHGLTKEIHCLRKETHSVILPGKSAALTSIRNELEHYFSGKLKNFKTPLRKVGTDFQNQVWTVTKKIPYGQTRSYYDIAMLLGKPSAFRAVANANSKNKFAIVIPCHRVINHNGGIGGYGGGIPRKKWLIEHELS</sequence>
<name>A0A0Q9YMF1_9GAMM</name>
<reference evidence="12" key="2">
    <citation type="journal article" date="2016" name="Genome Announc.">
        <title>Draft Genome Sequences of Two Novel Amoeba-Resistant Intranuclear Bacteria, 'Candidatus Berkiella cookevillensis' and 'Candidatus Berkiella aquae'.</title>
        <authorList>
            <person name="Mehari Y.T."/>
            <person name="Arivett B.A."/>
            <person name="Farone A.L."/>
            <person name="Gunderson J.H."/>
            <person name="Farone M.B."/>
        </authorList>
    </citation>
    <scope>NUCLEOTIDE SEQUENCE</scope>
    <source>
        <strain evidence="12">HT99</strain>
    </source>
</reference>